<organism evidence="2 3">
    <name type="scientific">Leclercia adecarboxylata</name>
    <dbReference type="NCBI Taxonomy" id="83655"/>
    <lineage>
        <taxon>Bacteria</taxon>
        <taxon>Pseudomonadati</taxon>
        <taxon>Pseudomonadota</taxon>
        <taxon>Gammaproteobacteria</taxon>
        <taxon>Enterobacterales</taxon>
        <taxon>Enterobacteriaceae</taxon>
        <taxon>Leclercia</taxon>
    </lineage>
</organism>
<feature type="signal peptide" evidence="1">
    <location>
        <begin position="1"/>
        <end position="18"/>
    </location>
</feature>
<evidence type="ECO:0000313" key="3">
    <source>
        <dbReference type="Proteomes" id="UP000317812"/>
    </source>
</evidence>
<evidence type="ECO:0000256" key="1">
    <source>
        <dbReference type="SAM" id="SignalP"/>
    </source>
</evidence>
<evidence type="ECO:0000313" key="2">
    <source>
        <dbReference type="EMBL" id="QDK20409.1"/>
    </source>
</evidence>
<protein>
    <recommendedName>
        <fullName evidence="4">Lipoprotein</fullName>
    </recommendedName>
</protein>
<dbReference type="AlphaFoldDB" id="A0AAP9DCP9"/>
<dbReference type="RefSeq" id="WP_142489301.1">
    <property type="nucleotide sequence ID" value="NZ_CP035382.1"/>
</dbReference>
<name>A0AAP9DCP9_9ENTR</name>
<sequence length="129" mass="14003">MKRLVIAVLLAASLTGCASNLTRNVANADNAKVLDEVATFQDGDWFGVGTAFYQEMKRREHAGIMNAEDDAQYLAMRQAAKAQEEQDKAVREASEPSLGDYIMADAACQDAPIECHRHVADSSLSKIGL</sequence>
<dbReference type="EMBL" id="CP035382">
    <property type="protein sequence ID" value="QDK20409.1"/>
    <property type="molecule type" value="Genomic_DNA"/>
</dbReference>
<keyword evidence="1" id="KW-0732">Signal</keyword>
<dbReference type="Proteomes" id="UP000317812">
    <property type="component" value="Chromosome"/>
</dbReference>
<proteinExistence type="predicted"/>
<evidence type="ECO:0008006" key="4">
    <source>
        <dbReference type="Google" id="ProtNLM"/>
    </source>
</evidence>
<accession>A0AAP9DCP9</accession>
<gene>
    <name evidence="2" type="ORF">ES815_19715</name>
</gene>
<dbReference type="PROSITE" id="PS51257">
    <property type="entry name" value="PROKAR_LIPOPROTEIN"/>
    <property type="match status" value="1"/>
</dbReference>
<reference evidence="2 3" key="1">
    <citation type="submission" date="2019-01" db="EMBL/GenBank/DDBJ databases">
        <title>Florfenicol resistance in Enterobacteriaceae and whole-genome sequence analysis of florfenicol-resistant Leclercia adecarboxylata strain R25.</title>
        <authorList>
            <person name="Bao Q."/>
            <person name="Ying Y."/>
        </authorList>
    </citation>
    <scope>NUCLEOTIDE SEQUENCE [LARGE SCALE GENOMIC DNA]</scope>
    <source>
        <strain evidence="2 3">R25</strain>
    </source>
</reference>
<feature type="chain" id="PRO_5043008773" description="Lipoprotein" evidence="1">
    <location>
        <begin position="19"/>
        <end position="129"/>
    </location>
</feature>